<dbReference type="Proteomes" id="UP000255236">
    <property type="component" value="Unassembled WGS sequence"/>
</dbReference>
<evidence type="ECO:0000256" key="2">
    <source>
        <dbReference type="SAM" id="Phobius"/>
    </source>
</evidence>
<keyword evidence="2" id="KW-1133">Transmembrane helix</keyword>
<feature type="compositionally biased region" description="Acidic residues" evidence="1">
    <location>
        <begin position="159"/>
        <end position="168"/>
    </location>
</feature>
<protein>
    <submittedName>
        <fullName evidence="3">Uncharacterized protein</fullName>
    </submittedName>
</protein>
<reference evidence="3" key="1">
    <citation type="submission" date="2018-06" db="EMBL/GenBank/DDBJ databases">
        <authorList>
            <consortium name="Pathogen Informatics"/>
            <person name="Doyle S."/>
        </authorList>
    </citation>
    <scope>NUCLEOTIDE SEQUENCE [LARGE SCALE GENOMIC DNA]</scope>
    <source>
        <strain evidence="3">NCTC11063</strain>
    </source>
</reference>
<evidence type="ECO:0000313" key="4">
    <source>
        <dbReference type="Proteomes" id="UP000255236"/>
    </source>
</evidence>
<evidence type="ECO:0000256" key="1">
    <source>
        <dbReference type="SAM" id="MobiDB-lite"/>
    </source>
</evidence>
<sequence length="168" mass="19569">MLGLFFILLQLSFLLGFLALIIWGIYQFDKMFLNQLFFNYLNSKYSPPKELPKIGSIQKNIYDMLPSLERLKVTGKIKLSDNRDFLMIQLSSDISPEQQLELENIVRGIIANHEVPYTVDYSQIDLDNGGWFANLKLETIEEATFNKNARSTEPRPQGEFDDEEYFEL</sequence>
<dbReference type="AlphaFoldDB" id="A0A380L6T4"/>
<organism evidence="3 4">
    <name type="scientific">Streptococcus milleri</name>
    <dbReference type="NCBI Taxonomy" id="33040"/>
    <lineage>
        <taxon>Bacteria</taxon>
        <taxon>Bacillati</taxon>
        <taxon>Bacillota</taxon>
        <taxon>Bacilli</taxon>
        <taxon>Lactobacillales</taxon>
        <taxon>Streptococcaceae</taxon>
        <taxon>Streptococcus</taxon>
    </lineage>
</organism>
<feature type="transmembrane region" description="Helical" evidence="2">
    <location>
        <begin position="6"/>
        <end position="26"/>
    </location>
</feature>
<keyword evidence="2" id="KW-0472">Membrane</keyword>
<proteinExistence type="predicted"/>
<feature type="region of interest" description="Disordered" evidence="1">
    <location>
        <begin position="148"/>
        <end position="168"/>
    </location>
</feature>
<dbReference type="EMBL" id="UHFT01000001">
    <property type="protein sequence ID" value="SUN81101.1"/>
    <property type="molecule type" value="Genomic_DNA"/>
</dbReference>
<gene>
    <name evidence="3" type="ORF">NCTC11063_01847</name>
</gene>
<keyword evidence="4" id="KW-1185">Reference proteome</keyword>
<name>A0A380L6T4_9STRE</name>
<comment type="caution">
    <text evidence="3">The sequence shown here is derived from an EMBL/GenBank/DDBJ whole genome shotgun (WGS) entry which is preliminary data.</text>
</comment>
<accession>A0A380L6T4</accession>
<dbReference type="RefSeq" id="WP_000901060.1">
    <property type="nucleotide sequence ID" value="NZ_UHFT01000001.1"/>
</dbReference>
<evidence type="ECO:0000313" key="3">
    <source>
        <dbReference type="EMBL" id="SUN81101.1"/>
    </source>
</evidence>
<keyword evidence="2" id="KW-0812">Transmembrane</keyword>